<accession>A0A6A6VY48</accession>
<evidence type="ECO:0000313" key="2">
    <source>
        <dbReference type="Proteomes" id="UP000799437"/>
    </source>
</evidence>
<sequence>MVSLLYGGDLRDRMLKIGEVINQCIKNGPNKGWWNGPDYGQFYEAGFRPLNGEGSKHEAFSGDSTLNGPVARIFPSRSDGTIDCAGGYRGSGARMSDCRSIVQDQTPNENAEFCTSSPDKACIRHGKTLNAKGEVLSSWCVIKEYYSCAFVIADKDPRFGGGLTGHSCISGQNLVDMSIKGAEQCDRYSPGTAVAAGPVRSFGVPAQALCLVSKDHPEVCAVH</sequence>
<dbReference type="Proteomes" id="UP000799437">
    <property type="component" value="Unassembled WGS sequence"/>
</dbReference>
<dbReference type="AlphaFoldDB" id="A0A6A6VY48"/>
<dbReference type="GeneID" id="54480391"/>
<gene>
    <name evidence="1" type="ORF">EJ05DRAFT_152625</name>
</gene>
<dbReference type="OrthoDB" id="4762543at2759"/>
<proteinExistence type="predicted"/>
<dbReference type="EMBL" id="ML996581">
    <property type="protein sequence ID" value="KAF2754207.1"/>
    <property type="molecule type" value="Genomic_DNA"/>
</dbReference>
<dbReference type="RefSeq" id="XP_033596658.1">
    <property type="nucleotide sequence ID" value="XM_033739337.1"/>
</dbReference>
<keyword evidence="2" id="KW-1185">Reference proteome</keyword>
<reference evidence="1" key="1">
    <citation type="journal article" date="2020" name="Stud. Mycol.">
        <title>101 Dothideomycetes genomes: a test case for predicting lifestyles and emergence of pathogens.</title>
        <authorList>
            <person name="Haridas S."/>
            <person name="Albert R."/>
            <person name="Binder M."/>
            <person name="Bloem J."/>
            <person name="Labutti K."/>
            <person name="Salamov A."/>
            <person name="Andreopoulos B."/>
            <person name="Baker S."/>
            <person name="Barry K."/>
            <person name="Bills G."/>
            <person name="Bluhm B."/>
            <person name="Cannon C."/>
            <person name="Castanera R."/>
            <person name="Culley D."/>
            <person name="Daum C."/>
            <person name="Ezra D."/>
            <person name="Gonzalez J."/>
            <person name="Henrissat B."/>
            <person name="Kuo A."/>
            <person name="Liang C."/>
            <person name="Lipzen A."/>
            <person name="Lutzoni F."/>
            <person name="Magnuson J."/>
            <person name="Mondo S."/>
            <person name="Nolan M."/>
            <person name="Ohm R."/>
            <person name="Pangilinan J."/>
            <person name="Park H.-J."/>
            <person name="Ramirez L."/>
            <person name="Alfaro M."/>
            <person name="Sun H."/>
            <person name="Tritt A."/>
            <person name="Yoshinaga Y."/>
            <person name="Zwiers L.-H."/>
            <person name="Turgeon B."/>
            <person name="Goodwin S."/>
            <person name="Spatafora J."/>
            <person name="Crous P."/>
            <person name="Grigoriev I."/>
        </authorList>
    </citation>
    <scope>NUCLEOTIDE SEQUENCE</scope>
    <source>
        <strain evidence="1">CBS 121739</strain>
    </source>
</reference>
<protein>
    <submittedName>
        <fullName evidence="1">Uncharacterized protein</fullName>
    </submittedName>
</protein>
<organism evidence="1 2">
    <name type="scientific">Pseudovirgaria hyperparasitica</name>
    <dbReference type="NCBI Taxonomy" id="470096"/>
    <lineage>
        <taxon>Eukaryota</taxon>
        <taxon>Fungi</taxon>
        <taxon>Dikarya</taxon>
        <taxon>Ascomycota</taxon>
        <taxon>Pezizomycotina</taxon>
        <taxon>Dothideomycetes</taxon>
        <taxon>Dothideomycetes incertae sedis</taxon>
        <taxon>Acrospermales</taxon>
        <taxon>Acrospermaceae</taxon>
        <taxon>Pseudovirgaria</taxon>
    </lineage>
</organism>
<name>A0A6A6VY48_9PEZI</name>
<evidence type="ECO:0000313" key="1">
    <source>
        <dbReference type="EMBL" id="KAF2754207.1"/>
    </source>
</evidence>